<evidence type="ECO:0000313" key="2">
    <source>
        <dbReference type="Proteomes" id="UP000654345"/>
    </source>
</evidence>
<accession>A0ABQ3ULM1</accession>
<sequence length="138" mass="15160">MFTQIVEALGAEAADGLDSLREAVRLVLEHNAVPYAQVCYLVANFDDFAHDLVPGIVLLMTGQGRQRDAQITVGTHEMQIATTDTSESVADAYPGGSGEGRARQVFNTERSIRREVRAAREAAQHSCEKNAFRVEIKR</sequence>
<proteinExistence type="predicted"/>
<keyword evidence="2" id="KW-1185">Reference proteome</keyword>
<gene>
    <name evidence="1" type="ORF">KSB_21110</name>
</gene>
<organism evidence="1 2">
    <name type="scientific">Ktedonobacter robiniae</name>
    <dbReference type="NCBI Taxonomy" id="2778365"/>
    <lineage>
        <taxon>Bacteria</taxon>
        <taxon>Bacillati</taxon>
        <taxon>Chloroflexota</taxon>
        <taxon>Ktedonobacteria</taxon>
        <taxon>Ktedonobacterales</taxon>
        <taxon>Ktedonobacteraceae</taxon>
        <taxon>Ktedonobacter</taxon>
    </lineage>
</organism>
<comment type="caution">
    <text evidence="1">The sequence shown here is derived from an EMBL/GenBank/DDBJ whole genome shotgun (WGS) entry which is preliminary data.</text>
</comment>
<reference evidence="1 2" key="1">
    <citation type="journal article" date="2021" name="Int. J. Syst. Evol. Microbiol.">
        <title>Reticulibacter mediterranei gen. nov., sp. nov., within the new family Reticulibacteraceae fam. nov., and Ktedonospora formicarum gen. nov., sp. nov., Ktedonobacter robiniae sp. nov., Dictyobacter formicarum sp. nov. and Dictyobacter arantiisoli sp. nov., belonging to the class Ktedonobacteria.</title>
        <authorList>
            <person name="Yabe S."/>
            <person name="Zheng Y."/>
            <person name="Wang C.M."/>
            <person name="Sakai Y."/>
            <person name="Abe K."/>
            <person name="Yokota A."/>
            <person name="Donadio S."/>
            <person name="Cavaletti L."/>
            <person name="Monciardini P."/>
        </authorList>
    </citation>
    <scope>NUCLEOTIDE SEQUENCE [LARGE SCALE GENOMIC DNA]</scope>
    <source>
        <strain evidence="1 2">SOSP1-30</strain>
    </source>
</reference>
<name>A0ABQ3ULM1_9CHLR</name>
<dbReference type="Proteomes" id="UP000654345">
    <property type="component" value="Unassembled WGS sequence"/>
</dbReference>
<evidence type="ECO:0000313" key="1">
    <source>
        <dbReference type="EMBL" id="GHO53636.1"/>
    </source>
</evidence>
<dbReference type="EMBL" id="BNJG01000001">
    <property type="protein sequence ID" value="GHO53636.1"/>
    <property type="molecule type" value="Genomic_DNA"/>
</dbReference>
<protein>
    <submittedName>
        <fullName evidence="1">Uncharacterized protein</fullName>
    </submittedName>
</protein>